<protein>
    <submittedName>
        <fullName evidence="1">Uncharacterized protein</fullName>
    </submittedName>
</protein>
<dbReference type="AlphaFoldDB" id="A0A5Z9KDV5"/>
<comment type="caution">
    <text evidence="1">The sequence shown here is derived from an EMBL/GenBank/DDBJ whole genome shotgun (WGS) entry which is preliminary data.</text>
</comment>
<sequence>MLGEMVVPEAWPGLLVWPVPVEKEEMGGMYRLDHQRHGVNEVRMVLLVKMVLMAESVMEVPGGRR</sequence>
<organism evidence="1">
    <name type="scientific">Salmonella infantis</name>
    <dbReference type="NCBI Taxonomy" id="595"/>
    <lineage>
        <taxon>Bacteria</taxon>
        <taxon>Pseudomonadati</taxon>
        <taxon>Pseudomonadota</taxon>
        <taxon>Gammaproteobacteria</taxon>
        <taxon>Enterobacterales</taxon>
        <taxon>Enterobacteriaceae</taxon>
        <taxon>Salmonella</taxon>
    </lineage>
</organism>
<proteinExistence type="predicted"/>
<gene>
    <name evidence="1" type="ORF">DTE60_25260</name>
</gene>
<accession>A0A5Z9KDV5</accession>
<dbReference type="EMBL" id="AAKLTB010000163">
    <property type="protein sequence ID" value="ECT1143032.1"/>
    <property type="molecule type" value="Genomic_DNA"/>
</dbReference>
<name>A0A5Z9KDV5_SALIN</name>
<evidence type="ECO:0000313" key="1">
    <source>
        <dbReference type="EMBL" id="ECT1143032.1"/>
    </source>
</evidence>
<reference evidence="1" key="1">
    <citation type="submission" date="2018-07" db="EMBL/GenBank/DDBJ databases">
        <authorList>
            <consortium name="GenomeTrakr network: Whole genome sequencing for foodborne pathogen traceback"/>
        </authorList>
    </citation>
    <scope>NUCLEOTIDE SEQUENCE</scope>
    <source>
        <strain evidence="1">FSIS31800621</strain>
    </source>
</reference>